<accession>A0AAV0IQH2</accession>
<dbReference type="SMART" id="SM00478">
    <property type="entry name" value="ENDO3c"/>
    <property type="match status" value="1"/>
</dbReference>
<dbReference type="EMBL" id="CAMGYJ010000004">
    <property type="protein sequence ID" value="CAI0398963.1"/>
    <property type="molecule type" value="Genomic_DNA"/>
</dbReference>
<sequence length="222" mass="24704">MCPDDGNSQKQLGIIWSTAGQRGSGRERFGWSTEVNSSRAFSNLKSAFPHLGRCLLLNQKSVEDSIRCGGLALRKTSCIRNLLSGLQERKGKLCLEYLRNLSVDEIKAERSLFKGIGPKTVTCVLMSNLQHDDFPVDTHVSSSPGNLKTVPGEADRNKTYIHPNQWIPDELKFDLNCLLYAHSKLCQRCTNKVSNVKKKDSHEGSCPLLAYCCNFPVATTDK</sequence>
<evidence type="ECO:0000313" key="2">
    <source>
        <dbReference type="EMBL" id="CAI0398963.1"/>
    </source>
</evidence>
<dbReference type="AlphaFoldDB" id="A0AAV0IQH2"/>
<evidence type="ECO:0000313" key="3">
    <source>
        <dbReference type="Proteomes" id="UP001154282"/>
    </source>
</evidence>
<protein>
    <recommendedName>
        <fullName evidence="1">HhH-GPD domain-containing protein</fullName>
    </recommendedName>
</protein>
<feature type="domain" description="HhH-GPD" evidence="1">
    <location>
        <begin position="32"/>
        <end position="185"/>
    </location>
</feature>
<dbReference type="Proteomes" id="UP001154282">
    <property type="component" value="Unassembled WGS sequence"/>
</dbReference>
<gene>
    <name evidence="2" type="ORF">LITE_LOCUS10118</name>
</gene>
<organism evidence="2 3">
    <name type="scientific">Linum tenue</name>
    <dbReference type="NCBI Taxonomy" id="586396"/>
    <lineage>
        <taxon>Eukaryota</taxon>
        <taxon>Viridiplantae</taxon>
        <taxon>Streptophyta</taxon>
        <taxon>Embryophyta</taxon>
        <taxon>Tracheophyta</taxon>
        <taxon>Spermatophyta</taxon>
        <taxon>Magnoliopsida</taxon>
        <taxon>eudicotyledons</taxon>
        <taxon>Gunneridae</taxon>
        <taxon>Pentapetalae</taxon>
        <taxon>rosids</taxon>
        <taxon>fabids</taxon>
        <taxon>Malpighiales</taxon>
        <taxon>Linaceae</taxon>
        <taxon>Linum</taxon>
    </lineage>
</organism>
<dbReference type="GO" id="GO:0006284">
    <property type="term" value="P:base-excision repair"/>
    <property type="evidence" value="ECO:0007669"/>
    <property type="project" value="InterPro"/>
</dbReference>
<dbReference type="SUPFAM" id="SSF48150">
    <property type="entry name" value="DNA-glycosylase"/>
    <property type="match status" value="1"/>
</dbReference>
<keyword evidence="3" id="KW-1185">Reference proteome</keyword>
<proteinExistence type="predicted"/>
<name>A0AAV0IQH2_9ROSI</name>
<dbReference type="PANTHER" id="PTHR47203">
    <property type="match status" value="1"/>
</dbReference>
<dbReference type="InterPro" id="IPR011257">
    <property type="entry name" value="DNA_glycosylase"/>
</dbReference>
<comment type="caution">
    <text evidence="2">The sequence shown here is derived from an EMBL/GenBank/DDBJ whole genome shotgun (WGS) entry which is preliminary data.</text>
</comment>
<dbReference type="PANTHER" id="PTHR47203:SF1">
    <property type="entry name" value="HYPOTHETICAL BASE EXCISION DNA REPAIR PROTEIN (EUROFUNG)"/>
    <property type="match status" value="1"/>
</dbReference>
<dbReference type="Gene3D" id="1.10.340.30">
    <property type="entry name" value="Hypothetical protein, domain 2"/>
    <property type="match status" value="1"/>
</dbReference>
<evidence type="ECO:0000259" key="1">
    <source>
        <dbReference type="SMART" id="SM00478"/>
    </source>
</evidence>
<dbReference type="GO" id="GO:0003824">
    <property type="term" value="F:catalytic activity"/>
    <property type="evidence" value="ECO:0007669"/>
    <property type="project" value="InterPro"/>
</dbReference>
<reference evidence="2" key="1">
    <citation type="submission" date="2022-08" db="EMBL/GenBank/DDBJ databases">
        <authorList>
            <person name="Gutierrez-Valencia J."/>
        </authorList>
    </citation>
    <scope>NUCLEOTIDE SEQUENCE</scope>
</reference>
<dbReference type="InterPro" id="IPR003265">
    <property type="entry name" value="HhH-GPD_domain"/>
</dbReference>